<dbReference type="CDD" id="cd01651">
    <property type="entry name" value="RT_G2_intron"/>
    <property type="match status" value="1"/>
</dbReference>
<dbReference type="OrthoDB" id="8538592at2"/>
<dbReference type="Pfam" id="PF00078">
    <property type="entry name" value="RVT_1"/>
    <property type="match status" value="1"/>
</dbReference>
<dbReference type="EMBL" id="MCAS01000006">
    <property type="protein sequence ID" value="RKF48788.1"/>
    <property type="molecule type" value="Genomic_DNA"/>
</dbReference>
<dbReference type="PROSITE" id="PS50878">
    <property type="entry name" value="RT_POL"/>
    <property type="match status" value="1"/>
</dbReference>
<evidence type="ECO:0000256" key="4">
    <source>
        <dbReference type="ARBA" id="ARBA00022723"/>
    </source>
</evidence>
<keyword evidence="5" id="KW-0460">Magnesium</keyword>
<dbReference type="InterPro" id="IPR000477">
    <property type="entry name" value="RT_dom"/>
</dbReference>
<evidence type="ECO:0000313" key="15">
    <source>
        <dbReference type="Proteomes" id="UP000283709"/>
    </source>
</evidence>
<comment type="caution">
    <text evidence="11">The sequence shown here is derived from an EMBL/GenBank/DDBJ whole genome shotgun (WGS) entry which is preliminary data.</text>
</comment>
<evidence type="ECO:0000259" key="10">
    <source>
        <dbReference type="PROSITE" id="PS50878"/>
    </source>
</evidence>
<reference evidence="11 15" key="1">
    <citation type="submission" date="2016-07" db="EMBL/GenBank/DDBJ databases">
        <title>Genome analysis of Burkholderia fungorum ES3-20.</title>
        <authorList>
            <person name="Xu D."/>
            <person name="Yao R."/>
            <person name="Zheng S."/>
        </authorList>
    </citation>
    <scope>NUCLEOTIDE SEQUENCE [LARGE SCALE GENOMIC DNA]</scope>
    <source>
        <strain evidence="11 15">ES3-20</strain>
    </source>
</reference>
<gene>
    <name evidence="14" type="ORF">BCY88_18280</name>
    <name evidence="13" type="ORF">BCY88_19320</name>
    <name evidence="12" type="ORF">BCY88_22175</name>
    <name evidence="11" type="ORF">BCY88_24685</name>
</gene>
<keyword evidence="7" id="KW-0051">Antiviral defense</keyword>
<evidence type="ECO:0000256" key="7">
    <source>
        <dbReference type="ARBA" id="ARBA00023118"/>
    </source>
</evidence>
<evidence type="ECO:0000313" key="13">
    <source>
        <dbReference type="EMBL" id="RKF48788.1"/>
    </source>
</evidence>
<evidence type="ECO:0000313" key="12">
    <source>
        <dbReference type="EMBL" id="RKF48426.1"/>
    </source>
</evidence>
<dbReference type="NCBIfam" id="TIGR04416">
    <property type="entry name" value="group_II_RT_mat"/>
    <property type="match status" value="1"/>
</dbReference>
<dbReference type="EMBL" id="MCAS01000008">
    <property type="protein sequence ID" value="RKF48426.1"/>
    <property type="molecule type" value="Genomic_DNA"/>
</dbReference>
<dbReference type="SUPFAM" id="SSF56672">
    <property type="entry name" value="DNA/RNA polymerases"/>
    <property type="match status" value="1"/>
</dbReference>
<dbReference type="InterPro" id="IPR000123">
    <property type="entry name" value="Reverse_transcriptase_msDNA"/>
</dbReference>
<protein>
    <recommendedName>
        <fullName evidence="1">RNA-directed DNA polymerase</fullName>
        <ecNumber evidence="1">2.7.7.49</ecNumber>
    </recommendedName>
</protein>
<evidence type="ECO:0000256" key="1">
    <source>
        <dbReference type="ARBA" id="ARBA00012493"/>
    </source>
</evidence>
<dbReference type="Pfam" id="PF08388">
    <property type="entry name" value="GIIM"/>
    <property type="match status" value="1"/>
</dbReference>
<dbReference type="GO" id="GO:0003723">
    <property type="term" value="F:RNA binding"/>
    <property type="evidence" value="ECO:0007669"/>
    <property type="project" value="InterPro"/>
</dbReference>
<evidence type="ECO:0000256" key="5">
    <source>
        <dbReference type="ARBA" id="ARBA00022842"/>
    </source>
</evidence>
<keyword evidence="2" id="KW-0808">Transferase</keyword>
<keyword evidence="6 11" id="KW-0695">RNA-directed DNA polymerase</keyword>
<evidence type="ECO:0000256" key="8">
    <source>
        <dbReference type="ARBA" id="ARBA00034120"/>
    </source>
</evidence>
<dbReference type="PANTHER" id="PTHR34047">
    <property type="entry name" value="NUCLEAR INTRON MATURASE 1, MITOCHONDRIAL-RELATED"/>
    <property type="match status" value="1"/>
</dbReference>
<dbReference type="GO" id="GO:0046872">
    <property type="term" value="F:metal ion binding"/>
    <property type="evidence" value="ECO:0007669"/>
    <property type="project" value="UniProtKB-KW"/>
</dbReference>
<evidence type="ECO:0000256" key="3">
    <source>
        <dbReference type="ARBA" id="ARBA00022695"/>
    </source>
</evidence>
<evidence type="ECO:0000256" key="9">
    <source>
        <dbReference type="ARBA" id="ARBA00048173"/>
    </source>
</evidence>
<comment type="catalytic activity">
    <reaction evidence="9">
        <text>DNA(n) + a 2'-deoxyribonucleoside 5'-triphosphate = DNA(n+1) + diphosphate</text>
        <dbReference type="Rhea" id="RHEA:22508"/>
        <dbReference type="Rhea" id="RHEA-COMP:17339"/>
        <dbReference type="Rhea" id="RHEA-COMP:17340"/>
        <dbReference type="ChEBI" id="CHEBI:33019"/>
        <dbReference type="ChEBI" id="CHEBI:61560"/>
        <dbReference type="ChEBI" id="CHEBI:173112"/>
        <dbReference type="EC" id="2.7.7.49"/>
    </reaction>
</comment>
<dbReference type="EC" id="2.7.7.49" evidence="1"/>
<dbReference type="InterPro" id="IPR043502">
    <property type="entry name" value="DNA/RNA_pol_sf"/>
</dbReference>
<dbReference type="PANTHER" id="PTHR34047:SF8">
    <property type="entry name" value="PROTEIN YKFC"/>
    <property type="match status" value="1"/>
</dbReference>
<dbReference type="AlphaFoldDB" id="A0A3R7E7L5"/>
<keyword evidence="4" id="KW-0479">Metal-binding</keyword>
<dbReference type="EMBL" id="MCAS01000011">
    <property type="protein sequence ID" value="RKF47148.1"/>
    <property type="molecule type" value="Genomic_DNA"/>
</dbReference>
<dbReference type="EMBL" id="MCAS01000004">
    <property type="protein sequence ID" value="RKF49559.1"/>
    <property type="molecule type" value="Genomic_DNA"/>
</dbReference>
<sequence length="455" mass="51752">MSMRQVMRQMPVQTGRVGVGRGEAARVPVSDEAYCPRHELGNTGSALLEAALTRKNLKQAFKRVRANGGAAGVDGLDIDQTSRHLVTAWPVIREQLLKGRYRPSPVRRVTIPKPDGGERELGIPTVTDRLIQQALLQVLQPVLDPTFSEHSYGFRPGRRAHDAVLAAQSYVQSGRRIVVDVDLEKFFDRVNHDILIDRLQKRIGDAGVIRLIRAYLNSGIMDDGVVQQRDQGTPQGGPLSPLLANVLLDEVDKELERRGHCFARYADDANVYVRSRRAGERVMALLRRLYGRLRLKVNETKSAVASVFGRKFLGYSLWVARGGVVKRKVAAKPLQAFKHRIRELTRRSGGRSMKEVVERLRSYVQGWKAYFRLAQTPRVWLELDKWVRHRLRAIQLKHWRRGTTIYRALRVLGAPFTVAQQVAANSRRWWRNSDRLLKSVLSIAYFDRLGVPRLS</sequence>
<accession>A0A3R7E7L5</accession>
<organism evidence="11 15">
    <name type="scientific">Paraburkholderia fungorum</name>
    <dbReference type="NCBI Taxonomy" id="134537"/>
    <lineage>
        <taxon>Bacteria</taxon>
        <taxon>Pseudomonadati</taxon>
        <taxon>Pseudomonadota</taxon>
        <taxon>Betaproteobacteria</taxon>
        <taxon>Burkholderiales</taxon>
        <taxon>Burkholderiaceae</taxon>
        <taxon>Paraburkholderia</taxon>
    </lineage>
</organism>
<dbReference type="GO" id="GO:0003964">
    <property type="term" value="F:RNA-directed DNA polymerase activity"/>
    <property type="evidence" value="ECO:0007669"/>
    <property type="project" value="UniProtKB-KW"/>
</dbReference>
<evidence type="ECO:0000256" key="2">
    <source>
        <dbReference type="ARBA" id="ARBA00022679"/>
    </source>
</evidence>
<dbReference type="Proteomes" id="UP000283709">
    <property type="component" value="Unassembled WGS sequence"/>
</dbReference>
<proteinExistence type="inferred from homology"/>
<evidence type="ECO:0000313" key="11">
    <source>
        <dbReference type="EMBL" id="RKF47148.1"/>
    </source>
</evidence>
<dbReference type="RefSeq" id="WP_120343410.1">
    <property type="nucleotide sequence ID" value="NZ_MCAS01000004.1"/>
</dbReference>
<dbReference type="GO" id="GO:0051607">
    <property type="term" value="P:defense response to virus"/>
    <property type="evidence" value="ECO:0007669"/>
    <property type="project" value="UniProtKB-KW"/>
</dbReference>
<evidence type="ECO:0000313" key="14">
    <source>
        <dbReference type="EMBL" id="RKF49559.1"/>
    </source>
</evidence>
<comment type="similarity">
    <text evidence="8">Belongs to the bacterial reverse transcriptase family.</text>
</comment>
<dbReference type="InterPro" id="IPR013597">
    <property type="entry name" value="Mat_intron_G2"/>
</dbReference>
<dbReference type="InterPro" id="IPR030931">
    <property type="entry name" value="Group_II_RT_mat"/>
</dbReference>
<keyword evidence="3" id="KW-0548">Nucleotidyltransferase</keyword>
<dbReference type="PRINTS" id="PR00866">
    <property type="entry name" value="RNADNAPOLMS"/>
</dbReference>
<evidence type="ECO:0000256" key="6">
    <source>
        <dbReference type="ARBA" id="ARBA00022918"/>
    </source>
</evidence>
<feature type="domain" description="Reverse transcriptase" evidence="10">
    <location>
        <begin position="92"/>
        <end position="317"/>
    </location>
</feature>
<name>A0A3R7E7L5_9BURK</name>
<dbReference type="InterPro" id="IPR051083">
    <property type="entry name" value="GrpII_Intron_Splice-Mob/Def"/>
</dbReference>